<keyword evidence="2" id="KW-0378">Hydrolase</keyword>
<dbReference type="eggNOG" id="COG0613">
    <property type="taxonomic scope" value="Bacteria"/>
</dbReference>
<protein>
    <submittedName>
        <fullName evidence="2">PHP family phosphohydrolase, histidinol phosphatase</fullName>
    </submittedName>
</protein>
<evidence type="ECO:0000259" key="1">
    <source>
        <dbReference type="Pfam" id="PF02811"/>
    </source>
</evidence>
<dbReference type="KEGG" id="cpas:Clopa_0678"/>
<dbReference type="EMBL" id="CP003261">
    <property type="protein sequence ID" value="AGK95720.1"/>
    <property type="molecule type" value="Genomic_DNA"/>
</dbReference>
<reference evidence="2 3" key="1">
    <citation type="submission" date="2012-01" db="EMBL/GenBank/DDBJ databases">
        <title>Complete sequence of chromosome of Clostridium pasteurianum BC1.</title>
        <authorList>
            <consortium name="US DOE Joint Genome Institute"/>
            <person name="Lucas S."/>
            <person name="Han J."/>
            <person name="Lapidus A."/>
            <person name="Cheng J.-F."/>
            <person name="Goodwin L."/>
            <person name="Pitluck S."/>
            <person name="Peters L."/>
            <person name="Mikhailova N."/>
            <person name="Teshima H."/>
            <person name="Detter J.C."/>
            <person name="Han C."/>
            <person name="Tapia R."/>
            <person name="Land M."/>
            <person name="Hauser L."/>
            <person name="Kyrpides N."/>
            <person name="Ivanova N."/>
            <person name="Pagani I."/>
            <person name="Dunn J."/>
            <person name="Taghavi S."/>
            <person name="Francis A."/>
            <person name="van der Lelie D."/>
            <person name="Woyke T."/>
        </authorList>
    </citation>
    <scope>NUCLEOTIDE SEQUENCE [LARGE SCALE GENOMIC DNA]</scope>
    <source>
        <strain evidence="2 3">BC1</strain>
    </source>
</reference>
<accession>R4K7V0</accession>
<dbReference type="SUPFAM" id="SSF89550">
    <property type="entry name" value="PHP domain-like"/>
    <property type="match status" value="1"/>
</dbReference>
<dbReference type="Pfam" id="PF13263">
    <property type="entry name" value="PHP_C"/>
    <property type="match status" value="1"/>
</dbReference>
<gene>
    <name evidence="2" type="ORF">Clopa_0678</name>
</gene>
<dbReference type="InterPro" id="IPR004013">
    <property type="entry name" value="PHP_dom"/>
</dbReference>
<dbReference type="HOGENOM" id="CLU_1101998_0_0_9"/>
<dbReference type="PANTHER" id="PTHR42924:SF11">
    <property type="entry name" value="POLYMERASE_HISTIDINOL PHOSPHATASE N-TERMINAL DOMAIN-CONTAINING PROTEIN"/>
    <property type="match status" value="1"/>
</dbReference>
<keyword evidence="3" id="KW-1185">Reference proteome</keyword>
<dbReference type="RefSeq" id="WP_015614046.1">
    <property type="nucleotide sequence ID" value="NC_021182.1"/>
</dbReference>
<dbReference type="PANTHER" id="PTHR42924">
    <property type="entry name" value="EXONUCLEASE"/>
    <property type="match status" value="1"/>
</dbReference>
<name>R4K7V0_CLOPA</name>
<sequence length="255" mass="29404">MKIDFHSHVKLAKNSDFSMDNFRDIIKEAREQGLTALTITEHFNTSNFLMIYDTLDEYYEYKSDYYDVEGLKIFTGMEVNIPGDYHILLIGNVVNIRRIREGLNGYEEKDAFISLDKLFELCDSSDILIILAHPFRHDPLCNIKPELLEKFNAFDLNGKDLFEYGIEEMTDKVMELGKKCDIPVITGSDSHQYLQLGSLMTIFDKECETISEIKNEIKAGRYEIFISPCLNIKVKAARIIKGFLKPQLEAQSTNN</sequence>
<dbReference type="PATRIC" id="fig|86416.3.peg.666"/>
<feature type="domain" description="PHP" evidence="1">
    <location>
        <begin position="8"/>
        <end position="89"/>
    </location>
</feature>
<dbReference type="OrthoDB" id="9777619at2"/>
<dbReference type="Proteomes" id="UP000013523">
    <property type="component" value="Chromosome"/>
</dbReference>
<proteinExistence type="predicted"/>
<dbReference type="STRING" id="86416.Clopa_0678"/>
<organism evidence="2 3">
    <name type="scientific">Clostridium pasteurianum BC1</name>
    <dbReference type="NCBI Taxonomy" id="86416"/>
    <lineage>
        <taxon>Bacteria</taxon>
        <taxon>Bacillati</taxon>
        <taxon>Bacillota</taxon>
        <taxon>Clostridia</taxon>
        <taxon>Eubacteriales</taxon>
        <taxon>Clostridiaceae</taxon>
        <taxon>Clostridium</taxon>
    </lineage>
</organism>
<dbReference type="Gene3D" id="3.20.20.140">
    <property type="entry name" value="Metal-dependent hydrolases"/>
    <property type="match status" value="1"/>
</dbReference>
<dbReference type="Pfam" id="PF02811">
    <property type="entry name" value="PHP"/>
    <property type="match status" value="1"/>
</dbReference>
<dbReference type="GO" id="GO:0035312">
    <property type="term" value="F:5'-3' DNA exonuclease activity"/>
    <property type="evidence" value="ECO:0007669"/>
    <property type="project" value="TreeGrafter"/>
</dbReference>
<dbReference type="GO" id="GO:0004534">
    <property type="term" value="F:5'-3' RNA exonuclease activity"/>
    <property type="evidence" value="ECO:0007669"/>
    <property type="project" value="TreeGrafter"/>
</dbReference>
<evidence type="ECO:0000313" key="2">
    <source>
        <dbReference type="EMBL" id="AGK95720.1"/>
    </source>
</evidence>
<dbReference type="AlphaFoldDB" id="R4K7V0"/>
<evidence type="ECO:0000313" key="3">
    <source>
        <dbReference type="Proteomes" id="UP000013523"/>
    </source>
</evidence>
<dbReference type="InterPro" id="IPR052018">
    <property type="entry name" value="PHP_domain"/>
</dbReference>
<dbReference type="InterPro" id="IPR016195">
    <property type="entry name" value="Pol/histidinol_Pase-like"/>
</dbReference>